<protein>
    <submittedName>
        <fullName evidence="1">Aspartic peptidase domain-containing protein</fullName>
    </submittedName>
</protein>
<name>A0ACB8U509_9APHY</name>
<proteinExistence type="predicted"/>
<gene>
    <name evidence="1" type="ORF">BDY19DRAFT_906188</name>
</gene>
<evidence type="ECO:0000313" key="1">
    <source>
        <dbReference type="EMBL" id="KAI0089296.1"/>
    </source>
</evidence>
<comment type="caution">
    <text evidence="1">The sequence shown here is derived from an EMBL/GenBank/DDBJ whole genome shotgun (WGS) entry which is preliminary data.</text>
</comment>
<keyword evidence="2" id="KW-1185">Reference proteome</keyword>
<sequence>MTPPWHMACALLCIQLVAAWSLGPRTHKRDDSVFVPKRVNIPLTYDDSGRYVTTVTMNPGSTQQQFQFTLTTSTALTYVASVECTNCTDATTYNRTRSTDAQSLSSSATSAPLFGQPAAASFVKEDCQLTIQNGSAWDYPNQTIVIVGGADDSSVAVSSNAQVGKGLSGMIGLGTAKQITSSINSSVFMPQFADSPFGQWLAQHPTALNFSFGMALNQPRDAQRGNDTSAANVSGESDEAGILHWLQPDSSAYVPSQLVWKTVNNSISTQLPVSGNATSGADWFVDMDGWVMTAGTNHLSNTQGFIASVDPLYPAIYLPASQAKLIHDAIPGSQLRSDLSSLGSLSQAYTVPCSSSYTFGVIVGTETFTVETSSLIVKQSHGTCISGIEGWTDASQTQYLFGARFLSTVYLIFQIMPDGPNSIGIAPRSTSQGSSNNNVGAIVGGTIGGVALLALIAFAAIFLYLRQKKQRQATSVYDEPYDAEKPFPNGGIRPFDLHLPTSAQFATSSQSNFGGSSGDGPSTLSPMSSTALVSQQAAALAMQNPDDVDSHGSLDVAPPSYEFSEGIQSPHSPVPLLATAAVASEKSISRVPSEGELSYTSLLRRQQAPNSNPAMSTIAESSAQLGSGLITIYEH</sequence>
<organism evidence="1 2">
    <name type="scientific">Irpex rosettiformis</name>
    <dbReference type="NCBI Taxonomy" id="378272"/>
    <lineage>
        <taxon>Eukaryota</taxon>
        <taxon>Fungi</taxon>
        <taxon>Dikarya</taxon>
        <taxon>Basidiomycota</taxon>
        <taxon>Agaricomycotina</taxon>
        <taxon>Agaricomycetes</taxon>
        <taxon>Polyporales</taxon>
        <taxon>Irpicaceae</taxon>
        <taxon>Irpex</taxon>
    </lineage>
</organism>
<evidence type="ECO:0000313" key="2">
    <source>
        <dbReference type="Proteomes" id="UP001055072"/>
    </source>
</evidence>
<dbReference type="Proteomes" id="UP001055072">
    <property type="component" value="Unassembled WGS sequence"/>
</dbReference>
<accession>A0ACB8U509</accession>
<dbReference type="EMBL" id="MU274911">
    <property type="protein sequence ID" value="KAI0089296.1"/>
    <property type="molecule type" value="Genomic_DNA"/>
</dbReference>
<reference evidence="1" key="1">
    <citation type="journal article" date="2021" name="Environ. Microbiol.">
        <title>Gene family expansions and transcriptome signatures uncover fungal adaptations to wood decay.</title>
        <authorList>
            <person name="Hage H."/>
            <person name="Miyauchi S."/>
            <person name="Viragh M."/>
            <person name="Drula E."/>
            <person name="Min B."/>
            <person name="Chaduli D."/>
            <person name="Navarro D."/>
            <person name="Favel A."/>
            <person name="Norest M."/>
            <person name="Lesage-Meessen L."/>
            <person name="Balint B."/>
            <person name="Merenyi Z."/>
            <person name="de Eugenio L."/>
            <person name="Morin E."/>
            <person name="Martinez A.T."/>
            <person name="Baldrian P."/>
            <person name="Stursova M."/>
            <person name="Martinez M.J."/>
            <person name="Novotny C."/>
            <person name="Magnuson J.K."/>
            <person name="Spatafora J.W."/>
            <person name="Maurice S."/>
            <person name="Pangilinan J."/>
            <person name="Andreopoulos W."/>
            <person name="LaButti K."/>
            <person name="Hundley H."/>
            <person name="Na H."/>
            <person name="Kuo A."/>
            <person name="Barry K."/>
            <person name="Lipzen A."/>
            <person name="Henrissat B."/>
            <person name="Riley R."/>
            <person name="Ahrendt S."/>
            <person name="Nagy L.G."/>
            <person name="Grigoriev I.V."/>
            <person name="Martin F."/>
            <person name="Rosso M.N."/>
        </authorList>
    </citation>
    <scope>NUCLEOTIDE SEQUENCE</scope>
    <source>
        <strain evidence="1">CBS 384.51</strain>
    </source>
</reference>